<organism evidence="1 2">
    <name type="scientific">Actinomycetospora atypica</name>
    <dbReference type="NCBI Taxonomy" id="1290095"/>
    <lineage>
        <taxon>Bacteria</taxon>
        <taxon>Bacillati</taxon>
        <taxon>Actinomycetota</taxon>
        <taxon>Actinomycetes</taxon>
        <taxon>Pseudonocardiales</taxon>
        <taxon>Pseudonocardiaceae</taxon>
        <taxon>Actinomycetospora</taxon>
    </lineage>
</organism>
<sequence>MVKVGDEAETSYLEVKSEIDLTKPTGITKVAKFLLGAANRSPDA</sequence>
<gene>
    <name evidence="1" type="ORF">ACFPBZ_15670</name>
</gene>
<dbReference type="EMBL" id="JBHSIV010000015">
    <property type="protein sequence ID" value="MFC5063661.1"/>
    <property type="molecule type" value="Genomic_DNA"/>
</dbReference>
<keyword evidence="2" id="KW-1185">Reference proteome</keyword>
<protein>
    <submittedName>
        <fullName evidence="1">Uncharacterized protein</fullName>
    </submittedName>
</protein>
<dbReference type="Proteomes" id="UP001595947">
    <property type="component" value="Unassembled WGS sequence"/>
</dbReference>
<evidence type="ECO:0000313" key="1">
    <source>
        <dbReference type="EMBL" id="MFC5063661.1"/>
    </source>
</evidence>
<dbReference type="RefSeq" id="WP_378037008.1">
    <property type="nucleotide sequence ID" value="NZ_JBHSIV010000015.1"/>
</dbReference>
<accession>A0ABV9YM56</accession>
<evidence type="ECO:0000313" key="2">
    <source>
        <dbReference type="Proteomes" id="UP001595947"/>
    </source>
</evidence>
<comment type="caution">
    <text evidence="1">The sequence shown here is derived from an EMBL/GenBank/DDBJ whole genome shotgun (WGS) entry which is preliminary data.</text>
</comment>
<proteinExistence type="predicted"/>
<name>A0ABV9YM56_9PSEU</name>
<reference evidence="2" key="1">
    <citation type="journal article" date="2019" name="Int. J. Syst. Evol. Microbiol.">
        <title>The Global Catalogue of Microorganisms (GCM) 10K type strain sequencing project: providing services to taxonomists for standard genome sequencing and annotation.</title>
        <authorList>
            <consortium name="The Broad Institute Genomics Platform"/>
            <consortium name="The Broad Institute Genome Sequencing Center for Infectious Disease"/>
            <person name="Wu L."/>
            <person name="Ma J."/>
        </authorList>
    </citation>
    <scope>NUCLEOTIDE SEQUENCE [LARGE SCALE GENOMIC DNA]</scope>
    <source>
        <strain evidence="2">CGMCC 4.7093</strain>
    </source>
</reference>